<comment type="caution">
    <text evidence="1">The sequence shown here is derived from an EMBL/GenBank/DDBJ whole genome shotgun (WGS) entry which is preliminary data.</text>
</comment>
<evidence type="ECO:0000313" key="1">
    <source>
        <dbReference type="EMBL" id="OJD09737.1"/>
    </source>
</evidence>
<organism evidence="1 2">
    <name type="scientific">Blastomyces percursus</name>
    <dbReference type="NCBI Taxonomy" id="1658174"/>
    <lineage>
        <taxon>Eukaryota</taxon>
        <taxon>Fungi</taxon>
        <taxon>Dikarya</taxon>
        <taxon>Ascomycota</taxon>
        <taxon>Pezizomycotina</taxon>
        <taxon>Eurotiomycetes</taxon>
        <taxon>Eurotiomycetidae</taxon>
        <taxon>Onygenales</taxon>
        <taxon>Ajellomycetaceae</taxon>
        <taxon>Blastomyces</taxon>
    </lineage>
</organism>
<proteinExistence type="predicted"/>
<dbReference type="AlphaFoldDB" id="A0A1J9NYP6"/>
<protein>
    <submittedName>
        <fullName evidence="1">Uncharacterized protein</fullName>
    </submittedName>
</protein>
<dbReference type="EMBL" id="LGTZ01003392">
    <property type="protein sequence ID" value="OJD09737.1"/>
    <property type="molecule type" value="Genomic_DNA"/>
</dbReference>
<dbReference type="Proteomes" id="UP000242791">
    <property type="component" value="Unassembled WGS sequence"/>
</dbReference>
<sequence length="31" mass="3790">MYQQCLMKVPIRMCNGALRLQLKMRMESLRF</sequence>
<evidence type="ECO:0000313" key="2">
    <source>
        <dbReference type="Proteomes" id="UP000242791"/>
    </source>
</evidence>
<name>A0A1J9NYP6_9EURO</name>
<dbReference type="VEuPathDB" id="FungiDB:ACJ73_10119"/>
<gene>
    <name evidence="1" type="ORF">ACJ73_10119</name>
</gene>
<reference evidence="1 2" key="1">
    <citation type="submission" date="2015-08" db="EMBL/GenBank/DDBJ databases">
        <title>Emmonsia species relationships and genome sequence.</title>
        <authorList>
            <person name="Cuomo C.A."/>
            <person name="Schwartz I.S."/>
            <person name="Kenyon C."/>
            <person name="De Hoog G.S."/>
            <person name="Govender N.P."/>
            <person name="Botha A."/>
            <person name="Moreno L."/>
            <person name="De Vries M."/>
            <person name="Munoz J.F."/>
            <person name="Stielow J.B."/>
        </authorList>
    </citation>
    <scope>NUCLEOTIDE SEQUENCE [LARGE SCALE GENOMIC DNA]</scope>
    <source>
        <strain evidence="1 2">EI222</strain>
    </source>
</reference>
<accession>A0A1J9NYP6</accession>
<keyword evidence="2" id="KW-1185">Reference proteome</keyword>